<dbReference type="InterPro" id="IPR037066">
    <property type="entry name" value="Plug_dom_sf"/>
</dbReference>
<sequence>MYLLERFRPVSTFSLFRLLKKIILIGVCFCIHIAHAQQGKVLGKLLTAEGEIGIEFASVALLTVTERNTVKGTFTDVTGDFSFEQIKPGEYILRASMVGFKSYESDVLKLNLNGSPINLGNILLIADAQQLQEVTITSQKPLIEQKLDRTIMNVENSVLSEGSTALELLEKAPGVAVDDEGNVSLKGRSGATVMLNGKLTYLSGAELTNLLKGTNSNAVSSIEIMSNPSAKYDAAGNAGIVNIVLKKNVKTGLNGSFTVNGGSSRNERYGSGGSLNYRGEKVNIYGNYNYGFRGETEYLDFTRRFYDGNFMPDQPPKRTSYQHTNTNEPLHTHNFRTGVDFFLNERNTLGMLINGNLGKYTHDSKTSNSMIDQETGIPLWNATSSNYDKQKWESITYNLNYVHRFKREGQHLSADIDYSSNSFTSNLNLDTRYLNDVGEPLGDFSSRRGYVPSLTDVYVAKLDYVQPLTREAKIELGGKSSYVKADNNLRYDTLYNNTWVPDNLSSNHFNYTEYIHAAYVNLHAEWGKVSLQVGLRGEYTKTRGHQITTDSLVNRNYFQLFPSFFLTRKLDEEQQLQLAYSRRIERPDYGDLNPFRMFRDPFLYYEGNPFLKPELTHTLQLSHTFKSNYITAISYNRTTDVMNWLMRQNDATNTTYQSPQNLSRFINYGISFTAMTELTPWWTGSHFGNVFRNIYEGHPDGGDFTNSITSFSLNSQNTFKIAKTISAELSGFYESKTVYGISRGRPYYAINTGIQKQVLDNKATLKLMVNDIFQTRQFRRTARYENIDMYTHIRLDSRMAMLSFTYRFGKQGLKSRERKTGSEDIQNRVGG</sequence>
<dbReference type="STRING" id="407022.SAMN05661044_02765"/>
<proteinExistence type="predicted"/>
<dbReference type="InterPro" id="IPR036942">
    <property type="entry name" value="Beta-barrel_TonB_sf"/>
</dbReference>
<dbReference type="OrthoDB" id="606851at2"/>
<dbReference type="InterPro" id="IPR008969">
    <property type="entry name" value="CarboxyPept-like_regulatory"/>
</dbReference>
<accession>A0A1H7QZL3</accession>
<evidence type="ECO:0000256" key="2">
    <source>
        <dbReference type="ARBA" id="ARBA00023136"/>
    </source>
</evidence>
<reference evidence="6" key="1">
    <citation type="submission" date="2016-10" db="EMBL/GenBank/DDBJ databases">
        <authorList>
            <person name="Varghese N."/>
            <person name="Submissions S."/>
        </authorList>
    </citation>
    <scope>NUCLEOTIDE SEQUENCE [LARGE SCALE GENOMIC DNA]</scope>
    <source>
        <strain evidence="6">DSM 18733</strain>
    </source>
</reference>
<name>A0A1H7QZL3_OLID1</name>
<dbReference type="EMBL" id="FOAF01000002">
    <property type="protein sequence ID" value="SEL52737.1"/>
    <property type="molecule type" value="Genomic_DNA"/>
</dbReference>
<dbReference type="Pfam" id="PF13715">
    <property type="entry name" value="CarbopepD_reg_2"/>
    <property type="match status" value="1"/>
</dbReference>
<dbReference type="Pfam" id="PF14905">
    <property type="entry name" value="OMP_b-brl_3"/>
    <property type="match status" value="1"/>
</dbReference>
<evidence type="ECO:0000259" key="4">
    <source>
        <dbReference type="Pfam" id="PF14905"/>
    </source>
</evidence>
<dbReference type="RefSeq" id="WP_093325244.1">
    <property type="nucleotide sequence ID" value="NZ_FOAF01000002.1"/>
</dbReference>
<dbReference type="InterPro" id="IPR041700">
    <property type="entry name" value="OMP_b-brl_3"/>
</dbReference>
<dbReference type="GO" id="GO:0009279">
    <property type="term" value="C:cell outer membrane"/>
    <property type="evidence" value="ECO:0007669"/>
    <property type="project" value="UniProtKB-SubCell"/>
</dbReference>
<evidence type="ECO:0000313" key="6">
    <source>
        <dbReference type="Proteomes" id="UP000199421"/>
    </source>
</evidence>
<keyword evidence="6" id="KW-1185">Reference proteome</keyword>
<organism evidence="5 6">
    <name type="scientific">Olivibacter domesticus</name>
    <name type="common">Pseudosphingobacterium domesticum</name>
    <dbReference type="NCBI Taxonomy" id="407022"/>
    <lineage>
        <taxon>Bacteria</taxon>
        <taxon>Pseudomonadati</taxon>
        <taxon>Bacteroidota</taxon>
        <taxon>Sphingobacteriia</taxon>
        <taxon>Sphingobacteriales</taxon>
        <taxon>Sphingobacteriaceae</taxon>
        <taxon>Olivibacter</taxon>
    </lineage>
</organism>
<gene>
    <name evidence="5" type="ORF">SAMN05661044_02765</name>
</gene>
<comment type="subcellular location">
    <subcellularLocation>
        <location evidence="1">Cell outer membrane</location>
    </subcellularLocation>
</comment>
<keyword evidence="2" id="KW-0472">Membrane</keyword>
<dbReference type="Gene3D" id="2.170.130.10">
    <property type="entry name" value="TonB-dependent receptor, plug domain"/>
    <property type="match status" value="1"/>
</dbReference>
<keyword evidence="3" id="KW-0998">Cell outer membrane</keyword>
<dbReference type="Gene3D" id="2.60.40.1120">
    <property type="entry name" value="Carboxypeptidase-like, regulatory domain"/>
    <property type="match status" value="1"/>
</dbReference>
<evidence type="ECO:0000313" key="5">
    <source>
        <dbReference type="EMBL" id="SEL52737.1"/>
    </source>
</evidence>
<dbReference type="PANTHER" id="PTHR40980:SF4">
    <property type="entry name" value="TONB-DEPENDENT RECEPTOR-LIKE BETA-BARREL DOMAIN-CONTAINING PROTEIN"/>
    <property type="match status" value="1"/>
</dbReference>
<dbReference type="Proteomes" id="UP000199421">
    <property type="component" value="Unassembled WGS sequence"/>
</dbReference>
<dbReference type="SUPFAM" id="SSF56935">
    <property type="entry name" value="Porins"/>
    <property type="match status" value="1"/>
</dbReference>
<evidence type="ECO:0000256" key="1">
    <source>
        <dbReference type="ARBA" id="ARBA00004442"/>
    </source>
</evidence>
<dbReference type="SUPFAM" id="SSF49464">
    <property type="entry name" value="Carboxypeptidase regulatory domain-like"/>
    <property type="match status" value="1"/>
</dbReference>
<dbReference type="Gene3D" id="2.40.170.20">
    <property type="entry name" value="TonB-dependent receptor, beta-barrel domain"/>
    <property type="match status" value="1"/>
</dbReference>
<evidence type="ECO:0000256" key="3">
    <source>
        <dbReference type="ARBA" id="ARBA00023237"/>
    </source>
</evidence>
<dbReference type="AlphaFoldDB" id="A0A1H7QZL3"/>
<dbReference type="PANTHER" id="PTHR40980">
    <property type="entry name" value="PLUG DOMAIN-CONTAINING PROTEIN"/>
    <property type="match status" value="1"/>
</dbReference>
<feature type="domain" description="Outer membrane protein beta-barrel" evidence="4">
    <location>
        <begin position="403"/>
        <end position="806"/>
    </location>
</feature>
<keyword evidence="5" id="KW-0675">Receptor</keyword>
<protein>
    <submittedName>
        <fullName evidence="5">Outer membrane receptor proteins, mostly Fe transport</fullName>
    </submittedName>
</protein>